<evidence type="ECO:0008006" key="4">
    <source>
        <dbReference type="Google" id="ProtNLM"/>
    </source>
</evidence>
<proteinExistence type="predicted"/>
<evidence type="ECO:0000313" key="3">
    <source>
        <dbReference type="Proteomes" id="UP001519325"/>
    </source>
</evidence>
<comment type="caution">
    <text evidence="2">The sequence shown here is derived from an EMBL/GenBank/DDBJ whole genome shotgun (WGS) entry which is preliminary data.</text>
</comment>
<organism evidence="2 3">
    <name type="scientific">Nocardia goodfellowii</name>
    <dbReference type="NCBI Taxonomy" id="882446"/>
    <lineage>
        <taxon>Bacteria</taxon>
        <taxon>Bacillati</taxon>
        <taxon>Actinomycetota</taxon>
        <taxon>Actinomycetes</taxon>
        <taxon>Mycobacteriales</taxon>
        <taxon>Nocardiaceae</taxon>
        <taxon>Nocardia</taxon>
    </lineage>
</organism>
<feature type="transmembrane region" description="Helical" evidence="1">
    <location>
        <begin position="47"/>
        <end position="65"/>
    </location>
</feature>
<keyword evidence="3" id="KW-1185">Reference proteome</keyword>
<dbReference type="RefSeq" id="WP_209897108.1">
    <property type="nucleotide sequence ID" value="NZ_JAGGMR010000001.1"/>
</dbReference>
<dbReference type="EMBL" id="JAGGMR010000001">
    <property type="protein sequence ID" value="MBP2193911.1"/>
    <property type="molecule type" value="Genomic_DNA"/>
</dbReference>
<protein>
    <recommendedName>
        <fullName evidence="4">PH domain-containing protein</fullName>
    </recommendedName>
</protein>
<accession>A0ABS4QQC6</accession>
<evidence type="ECO:0000256" key="1">
    <source>
        <dbReference type="SAM" id="Phobius"/>
    </source>
</evidence>
<gene>
    <name evidence="2" type="ORF">BJ987_006812</name>
</gene>
<sequence>MQQQQPVGQQSYPEQSAPRPDTALLIETTFRCDSATATRLSRAAALIAWRLPVRWGLLLVLPVFLLTRNTIHWLARGGSTTPGEIAGAAFAVLAVELVAVGVLTAVRMNRPTANIKAYSFSGARMSAQYTRDAMELNLVTQSLTHRYRDIRKVITADDVVYLQPVNTNGYVLPRELVPDTALTLLRSAQNWSPADPFPSGS</sequence>
<keyword evidence="1" id="KW-0812">Transmembrane</keyword>
<keyword evidence="1" id="KW-1133">Transmembrane helix</keyword>
<evidence type="ECO:0000313" key="2">
    <source>
        <dbReference type="EMBL" id="MBP2193911.1"/>
    </source>
</evidence>
<name>A0ABS4QQC6_9NOCA</name>
<feature type="transmembrane region" description="Helical" evidence="1">
    <location>
        <begin position="85"/>
        <end position="106"/>
    </location>
</feature>
<reference evidence="2 3" key="1">
    <citation type="submission" date="2021-03" db="EMBL/GenBank/DDBJ databases">
        <title>Sequencing the genomes of 1000 actinobacteria strains.</title>
        <authorList>
            <person name="Klenk H.-P."/>
        </authorList>
    </citation>
    <scope>NUCLEOTIDE SEQUENCE [LARGE SCALE GENOMIC DNA]</scope>
    <source>
        <strain evidence="2 3">DSM 45516</strain>
    </source>
</reference>
<keyword evidence="1" id="KW-0472">Membrane</keyword>
<dbReference type="Proteomes" id="UP001519325">
    <property type="component" value="Unassembled WGS sequence"/>
</dbReference>